<protein>
    <submittedName>
        <fullName evidence="1">Uncharacterized protein</fullName>
    </submittedName>
</protein>
<dbReference type="AlphaFoldDB" id="A0A8D8ZSW5"/>
<accession>A0A8D8ZSW5</accession>
<organism evidence="1">
    <name type="scientific">Cacopsylla melanoneura</name>
    <dbReference type="NCBI Taxonomy" id="428564"/>
    <lineage>
        <taxon>Eukaryota</taxon>
        <taxon>Metazoa</taxon>
        <taxon>Ecdysozoa</taxon>
        <taxon>Arthropoda</taxon>
        <taxon>Hexapoda</taxon>
        <taxon>Insecta</taxon>
        <taxon>Pterygota</taxon>
        <taxon>Neoptera</taxon>
        <taxon>Paraneoptera</taxon>
        <taxon>Hemiptera</taxon>
        <taxon>Sternorrhyncha</taxon>
        <taxon>Psylloidea</taxon>
        <taxon>Psyllidae</taxon>
        <taxon>Psyllinae</taxon>
        <taxon>Cacopsylla</taxon>
    </lineage>
</organism>
<proteinExistence type="predicted"/>
<sequence length="106" mass="11256">MSGQENFWANPAVRASCMKYVSAMMASNMGLFGSSNGVSMSVFSCSVSKSMFVPLIPSNDSVVAVFLLHAPLKNSGVIFSVKTSLLIIKLRFGCGRVALTVTNVTL</sequence>
<evidence type="ECO:0000313" key="1">
    <source>
        <dbReference type="EMBL" id="CAG6752792.1"/>
    </source>
</evidence>
<dbReference type="EMBL" id="HBUF01534382">
    <property type="protein sequence ID" value="CAG6752792.1"/>
    <property type="molecule type" value="Transcribed_RNA"/>
</dbReference>
<reference evidence="1" key="1">
    <citation type="submission" date="2021-05" db="EMBL/GenBank/DDBJ databases">
        <authorList>
            <person name="Alioto T."/>
            <person name="Alioto T."/>
            <person name="Gomez Garrido J."/>
        </authorList>
    </citation>
    <scope>NUCLEOTIDE SEQUENCE</scope>
</reference>
<name>A0A8D8ZSW5_9HEMI</name>